<proteinExistence type="predicted"/>
<dbReference type="AlphaFoldDB" id="A0A0J6YKQ8"/>
<dbReference type="Proteomes" id="UP000054565">
    <property type="component" value="Unassembled WGS sequence"/>
</dbReference>
<name>A0A0J6YKQ8_COCIT</name>
<dbReference type="EMBL" id="DS028097">
    <property type="protein sequence ID" value="KMP07699.1"/>
    <property type="molecule type" value="Genomic_DNA"/>
</dbReference>
<protein>
    <submittedName>
        <fullName evidence="1">Uncharacterized protein</fullName>
    </submittedName>
</protein>
<evidence type="ECO:0000313" key="1">
    <source>
        <dbReference type="EMBL" id="KMP07699.1"/>
    </source>
</evidence>
<gene>
    <name evidence="1" type="ORF">CIRG_07380</name>
</gene>
<organism evidence="1 2">
    <name type="scientific">Coccidioides immitis RMSCC 2394</name>
    <dbReference type="NCBI Taxonomy" id="404692"/>
    <lineage>
        <taxon>Eukaryota</taxon>
        <taxon>Fungi</taxon>
        <taxon>Dikarya</taxon>
        <taxon>Ascomycota</taxon>
        <taxon>Pezizomycotina</taxon>
        <taxon>Eurotiomycetes</taxon>
        <taxon>Eurotiomycetidae</taxon>
        <taxon>Onygenales</taxon>
        <taxon>Onygenaceae</taxon>
        <taxon>Coccidioides</taxon>
    </lineage>
</organism>
<sequence>MGQCAVFIVDDQRIIQVSIIHAHTPSIVILKGITHGPIGDDLTVMFRLGLLDKAYKVDWPNPTRISNRKKIFLNCLDRLTYIYSLLSRFSSSRNGISAFVG</sequence>
<reference evidence="2" key="1">
    <citation type="journal article" date="2010" name="Genome Res.">
        <title>Population genomic sequencing of Coccidioides fungi reveals recent hybridization and transposon control.</title>
        <authorList>
            <person name="Neafsey D.E."/>
            <person name="Barker B.M."/>
            <person name="Sharpton T.J."/>
            <person name="Stajich J.E."/>
            <person name="Park D.J."/>
            <person name="Whiston E."/>
            <person name="Hung C.-Y."/>
            <person name="McMahan C."/>
            <person name="White J."/>
            <person name="Sykes S."/>
            <person name="Heiman D."/>
            <person name="Young S."/>
            <person name="Zeng Q."/>
            <person name="Abouelleil A."/>
            <person name="Aftuck L."/>
            <person name="Bessette D."/>
            <person name="Brown A."/>
            <person name="FitzGerald M."/>
            <person name="Lui A."/>
            <person name="Macdonald J.P."/>
            <person name="Priest M."/>
            <person name="Orbach M.J."/>
            <person name="Galgiani J.N."/>
            <person name="Kirkland T.N."/>
            <person name="Cole G.T."/>
            <person name="Birren B.W."/>
            <person name="Henn M.R."/>
            <person name="Taylor J.W."/>
            <person name="Rounsley S.D."/>
        </authorList>
    </citation>
    <scope>NUCLEOTIDE SEQUENCE [LARGE SCALE GENOMIC DNA]</scope>
    <source>
        <strain evidence="2">RMSCC 2394</strain>
    </source>
</reference>
<evidence type="ECO:0000313" key="2">
    <source>
        <dbReference type="Proteomes" id="UP000054565"/>
    </source>
</evidence>
<accession>A0A0J6YKQ8</accession>